<reference evidence="2 3" key="1">
    <citation type="submission" date="2020-07" db="EMBL/GenBank/DDBJ databases">
        <title>Comparative genomics of pyrophilous fungi reveals a link between fire events and developmental genes.</title>
        <authorList>
            <consortium name="DOE Joint Genome Institute"/>
            <person name="Steindorff A.S."/>
            <person name="Carver A."/>
            <person name="Calhoun S."/>
            <person name="Stillman K."/>
            <person name="Liu H."/>
            <person name="Lipzen A."/>
            <person name="Pangilinan J."/>
            <person name="Labutti K."/>
            <person name="Bruns T.D."/>
            <person name="Grigoriev I.V."/>
        </authorList>
    </citation>
    <scope>NUCLEOTIDE SEQUENCE [LARGE SCALE GENOMIC DNA]</scope>
    <source>
        <strain evidence="2 3">CBS 144469</strain>
    </source>
</reference>
<dbReference type="EMBL" id="JACGCI010000213">
    <property type="protein sequence ID" value="KAF6741896.1"/>
    <property type="molecule type" value="Genomic_DNA"/>
</dbReference>
<dbReference type="Proteomes" id="UP000521943">
    <property type="component" value="Unassembled WGS sequence"/>
</dbReference>
<protein>
    <submittedName>
        <fullName evidence="2">Uncharacterized protein</fullName>
    </submittedName>
</protein>
<organism evidence="2 3">
    <name type="scientific">Ephemerocybe angulata</name>
    <dbReference type="NCBI Taxonomy" id="980116"/>
    <lineage>
        <taxon>Eukaryota</taxon>
        <taxon>Fungi</taxon>
        <taxon>Dikarya</taxon>
        <taxon>Basidiomycota</taxon>
        <taxon>Agaricomycotina</taxon>
        <taxon>Agaricomycetes</taxon>
        <taxon>Agaricomycetidae</taxon>
        <taxon>Agaricales</taxon>
        <taxon>Agaricineae</taxon>
        <taxon>Psathyrellaceae</taxon>
        <taxon>Ephemerocybe</taxon>
    </lineage>
</organism>
<evidence type="ECO:0000256" key="1">
    <source>
        <dbReference type="SAM" id="MobiDB-lite"/>
    </source>
</evidence>
<keyword evidence="3" id="KW-1185">Reference proteome</keyword>
<name>A0A8H6H971_9AGAR</name>
<accession>A0A8H6H971</accession>
<evidence type="ECO:0000313" key="2">
    <source>
        <dbReference type="EMBL" id="KAF6741896.1"/>
    </source>
</evidence>
<sequence>MSRSVSPLSVPPSSLLFMLMEDLPLDEDIESLDLSVNVKSTAIFLSGSSSAILDDDDDQGRHSFRQSSVGRRSSELRTPKDEGRTKEEGQTKYKGRMKDKGSSEERRLLQQAEATTNMAGYKRNTMLCCRKPLSDIMANLPLRGGGMLELMQII</sequence>
<proteinExistence type="predicted"/>
<evidence type="ECO:0000313" key="3">
    <source>
        <dbReference type="Proteomes" id="UP000521943"/>
    </source>
</evidence>
<feature type="compositionally biased region" description="Basic and acidic residues" evidence="1">
    <location>
        <begin position="72"/>
        <end position="106"/>
    </location>
</feature>
<comment type="caution">
    <text evidence="2">The sequence shown here is derived from an EMBL/GenBank/DDBJ whole genome shotgun (WGS) entry which is preliminary data.</text>
</comment>
<dbReference type="AlphaFoldDB" id="A0A8H6H971"/>
<feature type="region of interest" description="Disordered" evidence="1">
    <location>
        <begin position="50"/>
        <end position="106"/>
    </location>
</feature>
<gene>
    <name evidence="2" type="ORF">DFP72DRAFT_861384</name>
</gene>